<sequence>MQVTFASEPAPGAAENEDFVAATADAVVVLDGVTVPCGLSTGCDHGTPWFVRRLGGSLVALLATEPEALLIDLLAAAIRKTAGQHAATCDLEHPGTPSATVAMLRERDGVTDYLVLCDCTVLLDGPAALRVITDDRVSRIRWGTYAAVYQHVVGPDGVQREVPVPEHWHHRNHADGFWIAGSDPAAAYHAVTGSVPCAGLRRAAILSDGAARLADRFDLVSWPTLLHILDRDGPAGLIRQVRDAENLDAERRRWRRAKQYDDATAVLCRFPEALAP</sequence>
<evidence type="ECO:0000313" key="4">
    <source>
        <dbReference type="Proteomes" id="UP000070659"/>
    </source>
</evidence>
<dbReference type="Proteomes" id="UP000070598">
    <property type="component" value="Unassembled WGS sequence"/>
</dbReference>
<dbReference type="Proteomes" id="UP000070659">
    <property type="component" value="Unassembled WGS sequence"/>
</dbReference>
<comment type="caution">
    <text evidence="2">The sequence shown here is derived from an EMBL/GenBank/DDBJ whole genome shotgun (WGS) entry which is preliminary data.</text>
</comment>
<proteinExistence type="predicted"/>
<dbReference type="EMBL" id="JYIK01000930">
    <property type="protein sequence ID" value="KWX08853.1"/>
    <property type="molecule type" value="Genomic_DNA"/>
</dbReference>
<evidence type="ECO:0000313" key="1">
    <source>
        <dbReference type="EMBL" id="KWW97894.1"/>
    </source>
</evidence>
<dbReference type="PATRIC" id="fig|1469144.8.peg.842"/>
<reference evidence="2 4" key="1">
    <citation type="submission" date="2015-02" db="EMBL/GenBank/DDBJ databases">
        <title>Physiological reanalysis, assessment of diazotrophy, and genome sequences of multiple isolates of Streptomyces thermoautotrophicus.</title>
        <authorList>
            <person name="MacKellar D.C."/>
            <person name="Lieber L."/>
            <person name="Norman J."/>
            <person name="Bolger A."/>
            <person name="Tobin C."/>
            <person name="Murray J.W."/>
            <person name="Prell J."/>
        </authorList>
    </citation>
    <scope>NUCLEOTIDE SEQUENCE [LARGE SCALE GENOMIC DNA]</scope>
    <source>
        <strain evidence="2 4">UBT1</strain>
    </source>
</reference>
<protein>
    <recommendedName>
        <fullName evidence="5">Protein phosphatase 2C-like protein</fullName>
    </recommendedName>
</protein>
<reference evidence="3" key="2">
    <citation type="submission" date="2015-02" db="EMBL/GenBank/DDBJ databases">
        <title>Physiological reanalysis, assessment of diazotrophy, and genome sequences of multiple isolates of Streptomyces thermoautotrophicus.</title>
        <authorList>
            <person name="MacKellar D.C."/>
            <person name="Lieber L."/>
            <person name="Norman J."/>
            <person name="Bolger A."/>
            <person name="Tobin C."/>
            <person name="Murray J.W."/>
            <person name="Friesen M."/>
            <person name="Prell J."/>
        </authorList>
    </citation>
    <scope>NUCLEOTIDE SEQUENCE [LARGE SCALE GENOMIC DNA]</scope>
    <source>
        <strain evidence="3">UBT1</strain>
    </source>
</reference>
<dbReference type="AlphaFoldDB" id="A0A132NFK6"/>
<dbReference type="EMBL" id="JYIJ01000019">
    <property type="protein sequence ID" value="KWW97894.1"/>
    <property type="molecule type" value="Genomic_DNA"/>
</dbReference>
<accession>A0A132NFK6</accession>
<gene>
    <name evidence="1" type="ORF">TH66_21085</name>
    <name evidence="2" type="ORF">TR74_13070</name>
</gene>
<organism evidence="2 3">
    <name type="scientific">Carbonactinospora thermoautotrophica</name>
    <dbReference type="NCBI Taxonomy" id="1469144"/>
    <lineage>
        <taxon>Bacteria</taxon>
        <taxon>Bacillati</taxon>
        <taxon>Actinomycetota</taxon>
        <taxon>Actinomycetes</taxon>
        <taxon>Kitasatosporales</taxon>
        <taxon>Carbonactinosporaceae</taxon>
        <taxon>Carbonactinospora</taxon>
    </lineage>
</organism>
<dbReference type="RefSeq" id="WP_067071606.1">
    <property type="nucleotide sequence ID" value="NZ_JYIJ01000019.1"/>
</dbReference>
<name>A0A132NFK6_9ACTN</name>
<evidence type="ECO:0000313" key="3">
    <source>
        <dbReference type="Proteomes" id="UP000070598"/>
    </source>
</evidence>
<evidence type="ECO:0000313" key="2">
    <source>
        <dbReference type="EMBL" id="KWX08853.1"/>
    </source>
</evidence>
<evidence type="ECO:0008006" key="5">
    <source>
        <dbReference type="Google" id="ProtNLM"/>
    </source>
</evidence>